<dbReference type="InterPro" id="IPR006123">
    <property type="entry name" value="Toxin_b-grasp_Staph/Strep"/>
</dbReference>
<sequence length="258" mass="29782">MLMIISFESVILKHNKIITPEKRLFMKKTKLIFSFTSIFIAIISRPVFGLEVDNNSLLRNIYSTIVYEYSDTVIDFKTSHNLVTKKLDVRDARDFFINSEMDEYAANDFKAGDKIAVFSVPFDWNYLSKGRVTAYTYGGITPYQKTSIPKNIPVNLWINGKQISVPYNEISTNKTTVTAQEIDLKVRKFLISQHQLYSSGSSYKSGKLVFHTNDNSDKYSLDLFYVGYRDKESIFKVYKDNKSFNIDKIGHLDIEIDS</sequence>
<gene>
    <name evidence="7" type="primary">smeZ</name>
    <name evidence="7" type="ordered locus">MGAS9429_Spy1708</name>
</gene>
<accession>Q1JJS8</accession>
<evidence type="ECO:0000256" key="1">
    <source>
        <dbReference type="ARBA" id="ARBA00008401"/>
    </source>
</evidence>
<dbReference type="GO" id="GO:0005576">
    <property type="term" value="C:extracellular region"/>
    <property type="evidence" value="ECO:0007669"/>
    <property type="project" value="InterPro"/>
</dbReference>
<evidence type="ECO:0000259" key="5">
    <source>
        <dbReference type="Pfam" id="PF01123"/>
    </source>
</evidence>
<evidence type="ECO:0000256" key="2">
    <source>
        <dbReference type="ARBA" id="ARBA00022656"/>
    </source>
</evidence>
<dbReference type="Proteomes" id="UP000002433">
    <property type="component" value="Chromosome"/>
</dbReference>
<dbReference type="PRINTS" id="PR01898">
    <property type="entry name" value="SAGSUPRFAMLY"/>
</dbReference>
<dbReference type="InterPro" id="IPR006177">
    <property type="entry name" value="Toxin_bac"/>
</dbReference>
<reference evidence="7 8" key="1">
    <citation type="journal article" date="2006" name="Proc. Natl. Acad. Sci. U.S.A.">
        <title>Molecular genetic anatomy of inter- and intraserotype variation in the human bacterial pathogen group A Streptococcus.</title>
        <authorList>
            <person name="Beres S.B."/>
            <person name="Richter E.W."/>
            <person name="Nagiec M.J."/>
            <person name="Sumby P."/>
            <person name="Porcella S.F."/>
            <person name="DeLeo F.R."/>
            <person name="Musser J.M."/>
        </authorList>
    </citation>
    <scope>NUCLEOTIDE SEQUENCE [LARGE SCALE GENOMIC DNA]</scope>
    <source>
        <strain evidence="7 8">MGAS9429</strain>
    </source>
</reference>
<dbReference type="AlphaFoldDB" id="Q1JJS8"/>
<evidence type="ECO:0000256" key="4">
    <source>
        <dbReference type="ARBA" id="ARBA00023026"/>
    </source>
</evidence>
<evidence type="ECO:0000313" key="8">
    <source>
        <dbReference type="Proteomes" id="UP000002433"/>
    </source>
</evidence>
<dbReference type="Gene3D" id="3.10.20.120">
    <property type="match status" value="1"/>
</dbReference>
<feature type="domain" description="Staphylococcal/Streptococcal toxin OB-fold" evidence="5">
    <location>
        <begin position="58"/>
        <end position="141"/>
    </location>
</feature>
<dbReference type="EMBL" id="CP000259">
    <property type="protein sequence ID" value="ABF32895.1"/>
    <property type="molecule type" value="Genomic_DNA"/>
</dbReference>
<protein>
    <submittedName>
        <fullName evidence="7">Enterotoxin</fullName>
    </submittedName>
</protein>
<evidence type="ECO:0000259" key="6">
    <source>
        <dbReference type="Pfam" id="PF02876"/>
    </source>
</evidence>
<feature type="domain" description="Staphylococcal/Streptococcal toxin beta-grasp" evidence="6">
    <location>
        <begin position="150"/>
        <end position="256"/>
    </location>
</feature>
<dbReference type="PRINTS" id="PR00279">
    <property type="entry name" value="BACTRLTOXIN"/>
</dbReference>
<dbReference type="Pfam" id="PF02876">
    <property type="entry name" value="Stap_Strp_tox_C"/>
    <property type="match status" value="1"/>
</dbReference>
<dbReference type="InterPro" id="IPR016091">
    <property type="entry name" value="SuperAg_toxin_C"/>
</dbReference>
<dbReference type="SUPFAM" id="SSF50203">
    <property type="entry name" value="Bacterial enterotoxins"/>
    <property type="match status" value="1"/>
</dbReference>
<dbReference type="HOGENOM" id="CLU_093855_1_0_9"/>
<comment type="similarity">
    <text evidence="1">Belongs to the staphylococcal/streptococcal toxin family.</text>
</comment>
<dbReference type="PROSITE" id="PS00278">
    <property type="entry name" value="STAPH_STREP_TOXIN_2"/>
    <property type="match status" value="1"/>
</dbReference>
<dbReference type="GO" id="GO:0090729">
    <property type="term" value="F:toxin activity"/>
    <property type="evidence" value="ECO:0007669"/>
    <property type="project" value="UniProtKB-KW"/>
</dbReference>
<dbReference type="InterPro" id="IPR006126">
    <property type="entry name" value="Staph/Strept_toxin_CS"/>
</dbReference>
<dbReference type="InterPro" id="IPR013307">
    <property type="entry name" value="Superantigen_bac"/>
</dbReference>
<dbReference type="KEGG" id="spk:MGAS9429_Spy1708"/>
<dbReference type="Gene3D" id="2.40.50.110">
    <property type="match status" value="1"/>
</dbReference>
<keyword evidence="4" id="KW-0843">Virulence</keyword>
<evidence type="ECO:0000256" key="3">
    <source>
        <dbReference type="ARBA" id="ARBA00022729"/>
    </source>
</evidence>
<dbReference type="InterPro" id="IPR008992">
    <property type="entry name" value="Enterotoxin"/>
</dbReference>
<keyword evidence="3" id="KW-0732">Signal</keyword>
<organism evidence="7 8">
    <name type="scientific">Streptococcus pyogenes serotype M12 (strain MGAS9429)</name>
    <dbReference type="NCBI Taxonomy" id="370551"/>
    <lineage>
        <taxon>Bacteria</taxon>
        <taxon>Bacillati</taxon>
        <taxon>Bacillota</taxon>
        <taxon>Bacilli</taxon>
        <taxon>Lactobacillales</taxon>
        <taxon>Streptococcaceae</taxon>
        <taxon>Streptococcus</taxon>
    </lineage>
</organism>
<name>Q1JJS8_STRPC</name>
<dbReference type="InterPro" id="IPR006173">
    <property type="entry name" value="Staph_tox_OB"/>
</dbReference>
<dbReference type="SUPFAM" id="SSF54334">
    <property type="entry name" value="Superantigen toxins, C-terminal domain"/>
    <property type="match status" value="1"/>
</dbReference>
<dbReference type="Pfam" id="PF01123">
    <property type="entry name" value="Stap_Strp_toxin"/>
    <property type="match status" value="1"/>
</dbReference>
<keyword evidence="2" id="KW-0800">Toxin</keyword>
<evidence type="ECO:0000313" key="7">
    <source>
        <dbReference type="EMBL" id="ABF32895.1"/>
    </source>
</evidence>
<proteinExistence type="inferred from homology"/>